<dbReference type="RefSeq" id="WP_378313426.1">
    <property type="nucleotide sequence ID" value="NZ_JBHUKS010000037.1"/>
</dbReference>
<dbReference type="PANTHER" id="PTHR43528">
    <property type="entry name" value="ALPHA-KETOGLUTARATE PERMEASE"/>
    <property type="match status" value="1"/>
</dbReference>
<dbReference type="PROSITE" id="PS50850">
    <property type="entry name" value="MFS"/>
    <property type="match status" value="1"/>
</dbReference>
<feature type="transmembrane region" description="Helical" evidence="9">
    <location>
        <begin position="385"/>
        <end position="408"/>
    </location>
</feature>
<keyword evidence="6 9" id="KW-1133">Transmembrane helix</keyword>
<evidence type="ECO:0000256" key="3">
    <source>
        <dbReference type="ARBA" id="ARBA00022475"/>
    </source>
</evidence>
<evidence type="ECO:0000259" key="10">
    <source>
        <dbReference type="PROSITE" id="PS50850"/>
    </source>
</evidence>
<feature type="transmembrane region" description="Helical" evidence="9">
    <location>
        <begin position="351"/>
        <end position="373"/>
    </location>
</feature>
<gene>
    <name evidence="11" type="ORF">ACFSVL_43200</name>
</gene>
<evidence type="ECO:0000256" key="2">
    <source>
        <dbReference type="ARBA" id="ARBA00022448"/>
    </source>
</evidence>
<dbReference type="InterPro" id="IPR036259">
    <property type="entry name" value="MFS_trans_sf"/>
</dbReference>
<evidence type="ECO:0000256" key="1">
    <source>
        <dbReference type="ARBA" id="ARBA00004651"/>
    </source>
</evidence>
<name>A0ABW5HM14_9PSEU</name>
<accession>A0ABW5HM14</accession>
<keyword evidence="7 9" id="KW-0472">Membrane</keyword>
<feature type="domain" description="Major facilitator superfamily (MFS) profile" evidence="10">
    <location>
        <begin position="29"/>
        <end position="437"/>
    </location>
</feature>
<dbReference type="InterPro" id="IPR051084">
    <property type="entry name" value="H+-coupled_symporters"/>
</dbReference>
<protein>
    <submittedName>
        <fullName evidence="11">MFS transporter</fullName>
    </submittedName>
</protein>
<feature type="transmembrane region" description="Helical" evidence="9">
    <location>
        <begin position="414"/>
        <end position="436"/>
    </location>
</feature>
<dbReference type="Pfam" id="PF07690">
    <property type="entry name" value="MFS_1"/>
    <property type="match status" value="1"/>
</dbReference>
<sequence length="445" mass="46720">MDTDASKKPAPCPNDELPAATSARDRRRTIVAASAGNFAEWYDWGVYGVVATMIAQRFFPAGDSALALVGAYAIFAIAYLTRPFGTVLFGHIADSFGRTKALSLTIVLTCGATALIGFIPTYASIGVAAPLLLLLCRLIQSLGTGGEHATAIAFVYEHGPRGGKAKAVGMLSALTLAGLLSGTLLATGLSAVLPPDAWSTWGWRMLFWLSLPMGLIGLYVRRNTQDSEEFRQLQRSRQHKATLRTSPVLEALRTSWRKILLFVAFLGTWSIVSAIVTSYLATFLKQNHALSQAQAYAANTTSSATAVVFVLLFAPFVDRLGLRRATVVACLFVAAAVVPGFLLAGTTPAGAFLGAVLLGAAKGILAVPSLLAVSQIFPARFRVSAGGLSYNVAASGLGGTAPIVAIALNETFGSSLAFASYIVLAALVTIVIMLTAGRRWTGESA</sequence>
<evidence type="ECO:0000256" key="8">
    <source>
        <dbReference type="SAM" id="MobiDB-lite"/>
    </source>
</evidence>
<keyword evidence="12" id="KW-1185">Reference proteome</keyword>
<keyword evidence="2" id="KW-0813">Transport</keyword>
<evidence type="ECO:0000313" key="12">
    <source>
        <dbReference type="Proteomes" id="UP001597483"/>
    </source>
</evidence>
<keyword evidence="4 9" id="KW-0812">Transmembrane</keyword>
<comment type="caution">
    <text evidence="11">The sequence shown here is derived from an EMBL/GenBank/DDBJ whole genome shotgun (WGS) entry which is preliminary data.</text>
</comment>
<keyword evidence="5" id="KW-0769">Symport</keyword>
<evidence type="ECO:0000256" key="4">
    <source>
        <dbReference type="ARBA" id="ARBA00022692"/>
    </source>
</evidence>
<feature type="transmembrane region" description="Helical" evidence="9">
    <location>
        <begin position="259"/>
        <end position="281"/>
    </location>
</feature>
<evidence type="ECO:0000256" key="9">
    <source>
        <dbReference type="SAM" id="Phobius"/>
    </source>
</evidence>
<evidence type="ECO:0000256" key="5">
    <source>
        <dbReference type="ARBA" id="ARBA00022847"/>
    </source>
</evidence>
<proteinExistence type="predicted"/>
<evidence type="ECO:0000256" key="6">
    <source>
        <dbReference type="ARBA" id="ARBA00022989"/>
    </source>
</evidence>
<feature type="region of interest" description="Disordered" evidence="8">
    <location>
        <begin position="1"/>
        <end position="21"/>
    </location>
</feature>
<feature type="transmembrane region" description="Helical" evidence="9">
    <location>
        <begin position="201"/>
        <end position="220"/>
    </location>
</feature>
<feature type="transmembrane region" description="Helical" evidence="9">
    <location>
        <begin position="101"/>
        <end position="125"/>
    </location>
</feature>
<evidence type="ECO:0000313" key="11">
    <source>
        <dbReference type="EMBL" id="MFD2474276.1"/>
    </source>
</evidence>
<organism evidence="11 12">
    <name type="scientific">Amycolatopsis silviterrae</name>
    <dbReference type="NCBI Taxonomy" id="1656914"/>
    <lineage>
        <taxon>Bacteria</taxon>
        <taxon>Bacillati</taxon>
        <taxon>Actinomycetota</taxon>
        <taxon>Actinomycetes</taxon>
        <taxon>Pseudonocardiales</taxon>
        <taxon>Pseudonocardiaceae</taxon>
        <taxon>Amycolatopsis</taxon>
    </lineage>
</organism>
<dbReference type="InterPro" id="IPR020846">
    <property type="entry name" value="MFS_dom"/>
</dbReference>
<keyword evidence="3" id="KW-1003">Cell membrane</keyword>
<feature type="transmembrane region" description="Helical" evidence="9">
    <location>
        <begin position="168"/>
        <end position="189"/>
    </location>
</feature>
<dbReference type="Proteomes" id="UP001597483">
    <property type="component" value="Unassembled WGS sequence"/>
</dbReference>
<comment type="subcellular location">
    <subcellularLocation>
        <location evidence="1">Cell membrane</location>
        <topology evidence="1">Multi-pass membrane protein</topology>
    </subcellularLocation>
</comment>
<feature type="transmembrane region" description="Helical" evidence="9">
    <location>
        <begin position="65"/>
        <end position="89"/>
    </location>
</feature>
<feature type="transmembrane region" description="Helical" evidence="9">
    <location>
        <begin position="326"/>
        <end position="345"/>
    </location>
</feature>
<dbReference type="Gene3D" id="1.20.1250.20">
    <property type="entry name" value="MFS general substrate transporter like domains"/>
    <property type="match status" value="2"/>
</dbReference>
<dbReference type="InterPro" id="IPR011701">
    <property type="entry name" value="MFS"/>
</dbReference>
<dbReference type="EMBL" id="JBHUKS010000037">
    <property type="protein sequence ID" value="MFD2474276.1"/>
    <property type="molecule type" value="Genomic_DNA"/>
</dbReference>
<feature type="transmembrane region" description="Helical" evidence="9">
    <location>
        <begin position="293"/>
        <end position="314"/>
    </location>
</feature>
<dbReference type="PANTHER" id="PTHR43528:SF1">
    <property type="entry name" value="ALPHA-KETOGLUTARATE PERMEASE"/>
    <property type="match status" value="1"/>
</dbReference>
<reference evidence="12" key="1">
    <citation type="journal article" date="2019" name="Int. J. Syst. Evol. Microbiol.">
        <title>The Global Catalogue of Microorganisms (GCM) 10K type strain sequencing project: providing services to taxonomists for standard genome sequencing and annotation.</title>
        <authorList>
            <consortium name="The Broad Institute Genomics Platform"/>
            <consortium name="The Broad Institute Genome Sequencing Center for Infectious Disease"/>
            <person name="Wu L."/>
            <person name="Ma J."/>
        </authorList>
    </citation>
    <scope>NUCLEOTIDE SEQUENCE [LARGE SCALE GENOMIC DNA]</scope>
    <source>
        <strain evidence="12">CGMCC 4.7641</strain>
    </source>
</reference>
<evidence type="ECO:0000256" key="7">
    <source>
        <dbReference type="ARBA" id="ARBA00023136"/>
    </source>
</evidence>
<dbReference type="SUPFAM" id="SSF103473">
    <property type="entry name" value="MFS general substrate transporter"/>
    <property type="match status" value="1"/>
</dbReference>